<feature type="binding site" evidence="7">
    <location>
        <position position="55"/>
    </location>
    <ligand>
        <name>Zn(2+)</name>
        <dbReference type="ChEBI" id="CHEBI:29105"/>
        <label>1</label>
    </ligand>
</feature>
<feature type="binding site" evidence="7">
    <location>
        <position position="58"/>
    </location>
    <ligand>
        <name>Zn(2+)</name>
        <dbReference type="ChEBI" id="CHEBI:29105"/>
        <label>2</label>
    </ligand>
</feature>
<dbReference type="PANTHER" id="PTHR43705">
    <property type="entry name" value="HYDROXYACYLGLUTATHIONE HYDROLASE"/>
    <property type="match status" value="1"/>
</dbReference>
<evidence type="ECO:0000259" key="8">
    <source>
        <dbReference type="SMART" id="SM00849"/>
    </source>
</evidence>
<dbReference type="PIRSF" id="PIRSF005457">
    <property type="entry name" value="Glx"/>
    <property type="match status" value="1"/>
</dbReference>
<dbReference type="Proteomes" id="UP000254794">
    <property type="component" value="Unassembled WGS sequence"/>
</dbReference>
<dbReference type="InterPro" id="IPR017782">
    <property type="entry name" value="Hydroxyacylglutathione_Hdrlase"/>
</dbReference>
<feature type="binding site" evidence="7">
    <location>
        <position position="57"/>
    </location>
    <ligand>
        <name>Zn(2+)</name>
        <dbReference type="ChEBI" id="CHEBI:29105"/>
        <label>2</label>
    </ligand>
</feature>
<feature type="binding site" evidence="7">
    <location>
        <position position="167"/>
    </location>
    <ligand>
        <name>Zn(2+)</name>
        <dbReference type="ChEBI" id="CHEBI:29105"/>
        <label>2</label>
    </ligand>
</feature>
<proteinExistence type="inferred from homology"/>
<comment type="subunit">
    <text evidence="7">Monomer.</text>
</comment>
<keyword evidence="5 7" id="KW-0378">Hydrolase</keyword>
<dbReference type="InterPro" id="IPR050110">
    <property type="entry name" value="Glyoxalase_II_hydrolase"/>
</dbReference>
<dbReference type="CDD" id="cd07723">
    <property type="entry name" value="hydroxyacylglutathione_hydrolase_MBL-fold"/>
    <property type="match status" value="1"/>
</dbReference>
<dbReference type="SUPFAM" id="SSF56281">
    <property type="entry name" value="Metallo-hydrolase/oxidoreductase"/>
    <property type="match status" value="1"/>
</dbReference>
<comment type="catalytic activity">
    <reaction evidence="1 7">
        <text>an S-(2-hydroxyacyl)glutathione + H2O = a 2-hydroxy carboxylate + glutathione + H(+)</text>
        <dbReference type="Rhea" id="RHEA:21864"/>
        <dbReference type="ChEBI" id="CHEBI:15377"/>
        <dbReference type="ChEBI" id="CHEBI:15378"/>
        <dbReference type="ChEBI" id="CHEBI:57925"/>
        <dbReference type="ChEBI" id="CHEBI:58896"/>
        <dbReference type="ChEBI" id="CHEBI:71261"/>
        <dbReference type="EC" id="3.1.2.6"/>
    </reaction>
</comment>
<dbReference type="SMART" id="SM00849">
    <property type="entry name" value="Lactamase_B"/>
    <property type="match status" value="1"/>
</dbReference>
<reference evidence="9 10" key="1">
    <citation type="submission" date="2018-06" db="EMBL/GenBank/DDBJ databases">
        <authorList>
            <consortium name="Pathogen Informatics"/>
            <person name="Doyle S."/>
        </authorList>
    </citation>
    <scope>NUCLEOTIDE SEQUENCE [LARGE SCALE GENOMIC DNA]</scope>
    <source>
        <strain evidence="9 10">NCTC13316</strain>
    </source>
</reference>
<feature type="binding site" evidence="7">
    <location>
        <position position="129"/>
    </location>
    <ligand>
        <name>Zn(2+)</name>
        <dbReference type="ChEBI" id="CHEBI:29105"/>
        <label>2</label>
    </ligand>
</feature>
<dbReference type="HAMAP" id="MF_01374">
    <property type="entry name" value="Glyoxalase_2"/>
    <property type="match status" value="1"/>
</dbReference>
<feature type="domain" description="Metallo-beta-lactamase" evidence="8">
    <location>
        <begin position="11"/>
        <end position="167"/>
    </location>
</feature>
<dbReference type="NCBIfam" id="TIGR03413">
    <property type="entry name" value="GSH_gloB"/>
    <property type="match status" value="1"/>
</dbReference>
<dbReference type="InterPro" id="IPR036866">
    <property type="entry name" value="RibonucZ/Hydroxyglut_hydro"/>
</dbReference>
<gene>
    <name evidence="7 9" type="primary">gloB</name>
    <name evidence="9" type="ORF">NCTC13316_01719</name>
</gene>
<keyword evidence="4 7" id="KW-0479">Metal-binding</keyword>
<dbReference type="InterPro" id="IPR035680">
    <property type="entry name" value="Clx_II_MBL"/>
</dbReference>
<dbReference type="RefSeq" id="WP_115331248.1">
    <property type="nucleotide sequence ID" value="NZ_CAAAHP010000002.1"/>
</dbReference>
<comment type="pathway">
    <text evidence="2 7">Secondary metabolite metabolism; methylglyoxal degradation; (R)-lactate from methylglyoxal: step 2/2.</text>
</comment>
<comment type="similarity">
    <text evidence="3 7">Belongs to the metallo-beta-lactamase superfamily. Glyoxalase II family.</text>
</comment>
<dbReference type="OrthoDB" id="9802248at2"/>
<comment type="function">
    <text evidence="7">Thiolesterase that catalyzes the hydrolysis of S-D-lactoyl-glutathione to form glutathione and D-lactic acid.</text>
</comment>
<evidence type="ECO:0000313" key="9">
    <source>
        <dbReference type="EMBL" id="STX51623.1"/>
    </source>
</evidence>
<name>A0A378JMU3_9GAMM</name>
<sequence length="253" mass="28626">MLVIPLLAFRDNYIWLLIDTIGNVICVDPGEAQPVIDYLQRTGFSLKAILLTHHHMDHVGGVPELCSANPKTIVYGPPDTRIPFVQHTLSDNDIIELEPWCFQIFNIPGHTSSHICYFETNKRLLFCGDTLFSAGCGRVFDGTYEQLLNSLNLIKNLPEETKVYCGHEYTRQNLRFAATVEPKNSAIQKLQQELAQNTSTCSLPSTLSLEKEINPFLRINVLPVINYAKMHGCKSEEPLAIFKQIRDCKDNFS</sequence>
<dbReference type="AlphaFoldDB" id="A0A378JMU3"/>
<dbReference type="EC" id="3.1.2.6" evidence="7"/>
<keyword evidence="10" id="KW-1185">Reference proteome</keyword>
<dbReference type="EMBL" id="UGOD01000001">
    <property type="protein sequence ID" value="STX51623.1"/>
    <property type="molecule type" value="Genomic_DNA"/>
</dbReference>
<evidence type="ECO:0000313" key="10">
    <source>
        <dbReference type="Proteomes" id="UP000254794"/>
    </source>
</evidence>
<feature type="binding site" evidence="7">
    <location>
        <position position="110"/>
    </location>
    <ligand>
        <name>Zn(2+)</name>
        <dbReference type="ChEBI" id="CHEBI:29105"/>
        <label>1</label>
    </ligand>
</feature>
<dbReference type="GO" id="GO:0046872">
    <property type="term" value="F:metal ion binding"/>
    <property type="evidence" value="ECO:0007669"/>
    <property type="project" value="UniProtKB-KW"/>
</dbReference>
<feature type="binding site" evidence="7">
    <location>
        <position position="129"/>
    </location>
    <ligand>
        <name>Zn(2+)</name>
        <dbReference type="ChEBI" id="CHEBI:29105"/>
        <label>1</label>
    </ligand>
</feature>
<dbReference type="GO" id="GO:0019243">
    <property type="term" value="P:methylglyoxal catabolic process to D-lactate via S-lactoyl-glutathione"/>
    <property type="evidence" value="ECO:0007669"/>
    <property type="project" value="UniProtKB-UniRule"/>
</dbReference>
<organism evidence="9 10">
    <name type="scientific">Legionella busanensis</name>
    <dbReference type="NCBI Taxonomy" id="190655"/>
    <lineage>
        <taxon>Bacteria</taxon>
        <taxon>Pseudomonadati</taxon>
        <taxon>Pseudomonadota</taxon>
        <taxon>Gammaproteobacteria</taxon>
        <taxon>Legionellales</taxon>
        <taxon>Legionellaceae</taxon>
        <taxon>Legionella</taxon>
    </lineage>
</organism>
<feature type="binding site" evidence="7">
    <location>
        <position position="53"/>
    </location>
    <ligand>
        <name>Zn(2+)</name>
        <dbReference type="ChEBI" id="CHEBI:29105"/>
        <label>1</label>
    </ligand>
</feature>
<protein>
    <recommendedName>
        <fullName evidence="7">Hydroxyacylglutathione hydrolase</fullName>
        <ecNumber evidence="7">3.1.2.6</ecNumber>
    </recommendedName>
    <alternativeName>
        <fullName evidence="7">Glyoxalase II</fullName>
        <shortName evidence="7">Glx II</shortName>
    </alternativeName>
</protein>
<comment type="cofactor">
    <cofactor evidence="7">
        <name>Zn(2+)</name>
        <dbReference type="ChEBI" id="CHEBI:29105"/>
    </cofactor>
    <text evidence="7">Binds 2 Zn(2+) ions per subunit.</text>
</comment>
<dbReference type="GO" id="GO:0004416">
    <property type="term" value="F:hydroxyacylglutathione hydrolase activity"/>
    <property type="evidence" value="ECO:0007669"/>
    <property type="project" value="UniProtKB-UniRule"/>
</dbReference>
<keyword evidence="6 7" id="KW-0862">Zinc</keyword>
<evidence type="ECO:0000256" key="1">
    <source>
        <dbReference type="ARBA" id="ARBA00001623"/>
    </source>
</evidence>
<dbReference type="Gene3D" id="3.60.15.10">
    <property type="entry name" value="Ribonuclease Z/Hydroxyacylglutathione hydrolase-like"/>
    <property type="match status" value="1"/>
</dbReference>
<dbReference type="Pfam" id="PF00753">
    <property type="entry name" value="Lactamase_B"/>
    <property type="match status" value="1"/>
</dbReference>
<dbReference type="InterPro" id="IPR001279">
    <property type="entry name" value="Metallo-B-lactamas"/>
</dbReference>
<dbReference type="UniPathway" id="UPA00619">
    <property type="reaction ID" value="UER00676"/>
</dbReference>
<evidence type="ECO:0000256" key="3">
    <source>
        <dbReference type="ARBA" id="ARBA00006759"/>
    </source>
</evidence>
<dbReference type="Pfam" id="PF16123">
    <property type="entry name" value="HAGH_C"/>
    <property type="match status" value="1"/>
</dbReference>
<evidence type="ECO:0000256" key="6">
    <source>
        <dbReference type="ARBA" id="ARBA00022833"/>
    </source>
</evidence>
<evidence type="ECO:0000256" key="5">
    <source>
        <dbReference type="ARBA" id="ARBA00022801"/>
    </source>
</evidence>
<evidence type="ECO:0000256" key="4">
    <source>
        <dbReference type="ARBA" id="ARBA00022723"/>
    </source>
</evidence>
<evidence type="ECO:0000256" key="7">
    <source>
        <dbReference type="HAMAP-Rule" id="MF_01374"/>
    </source>
</evidence>
<accession>A0A378JMU3</accession>
<evidence type="ECO:0000256" key="2">
    <source>
        <dbReference type="ARBA" id="ARBA00004963"/>
    </source>
</evidence>
<dbReference type="PANTHER" id="PTHR43705:SF1">
    <property type="entry name" value="HYDROXYACYLGLUTATHIONE HYDROLASE GLOB"/>
    <property type="match status" value="1"/>
</dbReference>
<dbReference type="InterPro" id="IPR032282">
    <property type="entry name" value="HAGH_C"/>
</dbReference>